<dbReference type="EMBL" id="FRCY01000008">
    <property type="protein sequence ID" value="SHN15559.1"/>
    <property type="molecule type" value="Genomic_DNA"/>
</dbReference>
<dbReference type="InterPro" id="IPR010982">
    <property type="entry name" value="Lambda_DNA-bd_dom_sf"/>
</dbReference>
<keyword evidence="6" id="KW-1185">Reference proteome</keyword>
<gene>
    <name evidence="5" type="ORF">SAMN04488057_108143</name>
</gene>
<dbReference type="GO" id="GO:0003700">
    <property type="term" value="F:DNA-binding transcription factor activity"/>
    <property type="evidence" value="ECO:0007669"/>
    <property type="project" value="TreeGrafter"/>
</dbReference>
<evidence type="ECO:0000259" key="4">
    <source>
        <dbReference type="PROSITE" id="PS50932"/>
    </source>
</evidence>
<protein>
    <submittedName>
        <fullName evidence="5">Transcriptional regulator, LacI family</fullName>
    </submittedName>
</protein>
<name>A0A1M7PEY0_9BACT</name>
<proteinExistence type="predicted"/>
<dbReference type="CDD" id="cd01392">
    <property type="entry name" value="HTH_LacI"/>
    <property type="match status" value="1"/>
</dbReference>
<sequence>MDKKPFRPIFCVPYKLMRKKEKITIHDIAMEIGVTASTVSRALNNHPRISETTKKMVLDAAKAINYKPNRIAAALRHGKSKLIGIIVPTINRNFFSSIVRGIEEQANALDYKVMISQSYDEYEKEVATIEALLDARVDGIMVSLGKNTHSFEHFNAVLQKGIPLVFFDRTTDELNVNQVTINDYLSAYQATHHLLEQGYRHIAHFTSHMKIRIYQERLRGYKQALLDNGINFDPTLVVESNMQLDGGQKSTRQLLDKNQGFDAIFSASDYAIVGALQELKRINVKIPQEVGLVGFSNEPFTAFTEPTLSTVDQKAVSIGKSAATLFFEMINTDQKNKPTVKKVVDANLIIRASSQRF</sequence>
<dbReference type="Gene3D" id="3.40.50.2300">
    <property type="match status" value="2"/>
</dbReference>
<feature type="domain" description="HTH lacI-type" evidence="4">
    <location>
        <begin position="23"/>
        <end position="77"/>
    </location>
</feature>
<dbReference type="InterPro" id="IPR001761">
    <property type="entry name" value="Peripla_BP/Lac1_sug-bd_dom"/>
</dbReference>
<dbReference type="Gene3D" id="1.10.260.40">
    <property type="entry name" value="lambda repressor-like DNA-binding domains"/>
    <property type="match status" value="1"/>
</dbReference>
<keyword evidence="1" id="KW-0805">Transcription regulation</keyword>
<dbReference type="Proteomes" id="UP000184513">
    <property type="component" value="Unassembled WGS sequence"/>
</dbReference>
<dbReference type="InterPro" id="IPR028082">
    <property type="entry name" value="Peripla_BP_I"/>
</dbReference>
<dbReference type="AlphaFoldDB" id="A0A1M7PEY0"/>
<dbReference type="PANTHER" id="PTHR30146">
    <property type="entry name" value="LACI-RELATED TRANSCRIPTIONAL REPRESSOR"/>
    <property type="match status" value="1"/>
</dbReference>
<evidence type="ECO:0000256" key="3">
    <source>
        <dbReference type="ARBA" id="ARBA00023163"/>
    </source>
</evidence>
<keyword evidence="2" id="KW-0238">DNA-binding</keyword>
<organism evidence="5 6">
    <name type="scientific">Cyclobacterium lianum</name>
    <dbReference type="NCBI Taxonomy" id="388280"/>
    <lineage>
        <taxon>Bacteria</taxon>
        <taxon>Pseudomonadati</taxon>
        <taxon>Bacteroidota</taxon>
        <taxon>Cytophagia</taxon>
        <taxon>Cytophagales</taxon>
        <taxon>Cyclobacteriaceae</taxon>
        <taxon>Cyclobacterium</taxon>
    </lineage>
</organism>
<dbReference type="Pfam" id="PF00532">
    <property type="entry name" value="Peripla_BP_1"/>
    <property type="match status" value="1"/>
</dbReference>
<dbReference type="SUPFAM" id="SSF53822">
    <property type="entry name" value="Periplasmic binding protein-like I"/>
    <property type="match status" value="1"/>
</dbReference>
<dbReference type="SUPFAM" id="SSF47413">
    <property type="entry name" value="lambda repressor-like DNA-binding domains"/>
    <property type="match status" value="1"/>
</dbReference>
<evidence type="ECO:0000256" key="2">
    <source>
        <dbReference type="ARBA" id="ARBA00023125"/>
    </source>
</evidence>
<accession>A0A1M7PEY0</accession>
<evidence type="ECO:0000313" key="5">
    <source>
        <dbReference type="EMBL" id="SHN15559.1"/>
    </source>
</evidence>
<keyword evidence="3" id="KW-0804">Transcription</keyword>
<dbReference type="PROSITE" id="PS50932">
    <property type="entry name" value="HTH_LACI_2"/>
    <property type="match status" value="1"/>
</dbReference>
<reference evidence="5 6" key="1">
    <citation type="submission" date="2016-11" db="EMBL/GenBank/DDBJ databases">
        <authorList>
            <person name="Jaros S."/>
            <person name="Januszkiewicz K."/>
            <person name="Wedrychowicz H."/>
        </authorList>
    </citation>
    <scope>NUCLEOTIDE SEQUENCE [LARGE SCALE GENOMIC DNA]</scope>
    <source>
        <strain evidence="5 6">CGMCC 1.6102</strain>
    </source>
</reference>
<dbReference type="InterPro" id="IPR000843">
    <property type="entry name" value="HTH_LacI"/>
</dbReference>
<evidence type="ECO:0000256" key="1">
    <source>
        <dbReference type="ARBA" id="ARBA00023015"/>
    </source>
</evidence>
<dbReference type="STRING" id="388280.SAMN04488057_108143"/>
<evidence type="ECO:0000313" key="6">
    <source>
        <dbReference type="Proteomes" id="UP000184513"/>
    </source>
</evidence>
<dbReference type="Pfam" id="PF00356">
    <property type="entry name" value="LacI"/>
    <property type="match status" value="1"/>
</dbReference>
<dbReference type="GO" id="GO:0000976">
    <property type="term" value="F:transcription cis-regulatory region binding"/>
    <property type="evidence" value="ECO:0007669"/>
    <property type="project" value="TreeGrafter"/>
</dbReference>
<dbReference type="PANTHER" id="PTHR30146:SF109">
    <property type="entry name" value="HTH-TYPE TRANSCRIPTIONAL REGULATOR GALS"/>
    <property type="match status" value="1"/>
</dbReference>
<dbReference type="SMART" id="SM00354">
    <property type="entry name" value="HTH_LACI"/>
    <property type="match status" value="1"/>
</dbReference>
<dbReference type="CDD" id="cd06267">
    <property type="entry name" value="PBP1_LacI_sugar_binding-like"/>
    <property type="match status" value="1"/>
</dbReference>